<evidence type="ECO:0000256" key="2">
    <source>
        <dbReference type="ARBA" id="ARBA00022448"/>
    </source>
</evidence>
<dbReference type="Gene3D" id="1.10.246.110">
    <property type="entry name" value="Mitochondrial ATP synthase-coupling factor 6"/>
    <property type="match status" value="1"/>
</dbReference>
<dbReference type="OrthoDB" id="8902296at2759"/>
<protein>
    <recommendedName>
        <fullName evidence="9">ATP synthase-coupling factor 6, mitochondrial</fullName>
        <shortName evidence="9">ATPase subunit F6</shortName>
    </recommendedName>
</protein>
<reference evidence="10 11" key="1">
    <citation type="submission" date="2015-12" db="EMBL/GenBank/DDBJ databases">
        <title>The genome of Folsomia candida.</title>
        <authorList>
            <person name="Faddeeva A."/>
            <person name="Derks M.F."/>
            <person name="Anvar Y."/>
            <person name="Smit S."/>
            <person name="Van Straalen N."/>
            <person name="Roelofs D."/>
        </authorList>
    </citation>
    <scope>NUCLEOTIDE SEQUENCE [LARGE SCALE GENOMIC DNA]</scope>
    <source>
        <strain evidence="10 11">VU population</strain>
        <tissue evidence="10">Whole body</tissue>
    </source>
</reference>
<dbReference type="GO" id="GO:0015986">
    <property type="term" value="P:proton motive force-driven ATP synthesis"/>
    <property type="evidence" value="ECO:0007669"/>
    <property type="project" value="InterPro"/>
</dbReference>
<dbReference type="PANTHER" id="PTHR12441">
    <property type="entry name" value="ATP SYNTHASE COUPLING FACTOR 6, MITOCHONDRIAL"/>
    <property type="match status" value="1"/>
</dbReference>
<keyword evidence="2 9" id="KW-0813">Transport</keyword>
<dbReference type="PIRSF" id="PIRSF002455">
    <property type="entry name" value="ATP_synthase_coupling_factor_6"/>
    <property type="match status" value="1"/>
</dbReference>
<evidence type="ECO:0000256" key="4">
    <source>
        <dbReference type="ARBA" id="ARBA00022781"/>
    </source>
</evidence>
<dbReference type="OMA" id="MTKFPTF"/>
<evidence type="ECO:0000256" key="8">
    <source>
        <dbReference type="ARBA" id="ARBA00023136"/>
    </source>
</evidence>
<proteinExistence type="inferred from homology"/>
<dbReference type="GO" id="GO:0015078">
    <property type="term" value="F:proton transmembrane transporter activity"/>
    <property type="evidence" value="ECO:0007669"/>
    <property type="project" value="InterPro"/>
</dbReference>
<evidence type="ECO:0000313" key="10">
    <source>
        <dbReference type="EMBL" id="OXA59882.1"/>
    </source>
</evidence>
<evidence type="ECO:0000256" key="7">
    <source>
        <dbReference type="ARBA" id="ARBA00023128"/>
    </source>
</evidence>
<dbReference type="Proteomes" id="UP000198287">
    <property type="component" value="Unassembled WGS sequence"/>
</dbReference>
<dbReference type="SUPFAM" id="SSF111357">
    <property type="entry name" value="Mitochondrial ATP synthase coupling factor 6"/>
    <property type="match status" value="1"/>
</dbReference>
<name>A0A226EQH9_FOLCA</name>
<dbReference type="InterPro" id="IPR008387">
    <property type="entry name" value="ATP_synth_f6_mt"/>
</dbReference>
<keyword evidence="5 9" id="KW-0999">Mitochondrion inner membrane</keyword>
<dbReference type="GO" id="GO:0005743">
    <property type="term" value="C:mitochondrial inner membrane"/>
    <property type="evidence" value="ECO:0007669"/>
    <property type="project" value="UniProtKB-SubCell"/>
</dbReference>
<keyword evidence="8 9" id="KW-0472">Membrane</keyword>
<dbReference type="Pfam" id="PF05511">
    <property type="entry name" value="ATP-synt_F6"/>
    <property type="match status" value="1"/>
</dbReference>
<evidence type="ECO:0000256" key="5">
    <source>
        <dbReference type="ARBA" id="ARBA00022792"/>
    </source>
</evidence>
<dbReference type="EMBL" id="LNIX01000002">
    <property type="protein sequence ID" value="OXA59882.1"/>
    <property type="molecule type" value="Genomic_DNA"/>
</dbReference>
<comment type="function">
    <text evidence="9">Mitochondrial membrane ATP synthase (F(1)F(0) ATP synthase or Complex V) produces ATP from ADP in the presence of a proton gradient across the membrane which is generated by electron transport complexes of the respiratory chain.</text>
</comment>
<keyword evidence="4 9" id="KW-0375">Hydrogen ion transport</keyword>
<evidence type="ECO:0000256" key="9">
    <source>
        <dbReference type="PIRNR" id="PIRNR002455"/>
    </source>
</evidence>
<comment type="caution">
    <text evidence="10">The sequence shown here is derived from an EMBL/GenBank/DDBJ whole genome shotgun (WGS) entry which is preliminary data.</text>
</comment>
<keyword evidence="3" id="KW-0138">CF(0)</keyword>
<comment type="subcellular location">
    <subcellularLocation>
        <location evidence="9">Mitochondrion</location>
    </subcellularLocation>
    <subcellularLocation>
        <location evidence="9">Mitochondrion inner membrane</location>
    </subcellularLocation>
</comment>
<evidence type="ECO:0000256" key="6">
    <source>
        <dbReference type="ARBA" id="ARBA00023065"/>
    </source>
</evidence>
<keyword evidence="6 9" id="KW-0406">Ion transport</keyword>
<keyword evidence="11" id="KW-1185">Reference proteome</keyword>
<organism evidence="10 11">
    <name type="scientific">Folsomia candida</name>
    <name type="common">Springtail</name>
    <dbReference type="NCBI Taxonomy" id="158441"/>
    <lineage>
        <taxon>Eukaryota</taxon>
        <taxon>Metazoa</taxon>
        <taxon>Ecdysozoa</taxon>
        <taxon>Arthropoda</taxon>
        <taxon>Hexapoda</taxon>
        <taxon>Collembola</taxon>
        <taxon>Entomobryomorpha</taxon>
        <taxon>Isotomoidea</taxon>
        <taxon>Isotomidae</taxon>
        <taxon>Proisotominae</taxon>
        <taxon>Folsomia</taxon>
    </lineage>
</organism>
<dbReference type="AlphaFoldDB" id="A0A226EQH9"/>
<gene>
    <name evidence="10" type="ORF">Fcan01_06267</name>
</gene>
<keyword evidence="7 9" id="KW-0496">Mitochondrion</keyword>
<dbReference type="InterPro" id="IPR036204">
    <property type="entry name" value="ATP_synth_f6_sf_mt"/>
</dbReference>
<dbReference type="GO" id="GO:0045259">
    <property type="term" value="C:proton-transporting ATP synthase complex"/>
    <property type="evidence" value="ECO:0007669"/>
    <property type="project" value="UniProtKB-KW"/>
</dbReference>
<sequence>MNVIPRIQKSALGMCRRNLGISAVLAQKGQATDPIQKLFLQKLKEYDQKAKASPGKLVDSNPQIEREFKTEMDRIAKIYGGGANVDMTKFPNFNFTDPVVDPINQQAPK</sequence>
<dbReference type="FunFam" id="1.10.246.110:FF:000001">
    <property type="entry name" value="ATP synthase-coupling factor 6, mitochondrial"/>
    <property type="match status" value="1"/>
</dbReference>
<evidence type="ECO:0000313" key="11">
    <source>
        <dbReference type="Proteomes" id="UP000198287"/>
    </source>
</evidence>
<accession>A0A226EQH9</accession>
<dbReference type="STRING" id="158441.A0A226EQH9"/>
<evidence type="ECO:0000256" key="1">
    <source>
        <dbReference type="ARBA" id="ARBA00007346"/>
    </source>
</evidence>
<dbReference type="PANTHER" id="PTHR12441:SF10">
    <property type="entry name" value="ATP SYNTHASE-COUPLING FACTOR 6, MITOCHONDRIAL"/>
    <property type="match status" value="1"/>
</dbReference>
<comment type="similarity">
    <text evidence="1 9">Belongs to the eukaryotic ATPase subunit F6 family.</text>
</comment>
<evidence type="ECO:0000256" key="3">
    <source>
        <dbReference type="ARBA" id="ARBA00022547"/>
    </source>
</evidence>